<evidence type="ECO:0000256" key="1">
    <source>
        <dbReference type="SAM" id="MobiDB-lite"/>
    </source>
</evidence>
<organism evidence="2 3">
    <name type="scientific">Romanomermis culicivorax</name>
    <name type="common">Nematode worm</name>
    <dbReference type="NCBI Taxonomy" id="13658"/>
    <lineage>
        <taxon>Eukaryota</taxon>
        <taxon>Metazoa</taxon>
        <taxon>Ecdysozoa</taxon>
        <taxon>Nematoda</taxon>
        <taxon>Enoplea</taxon>
        <taxon>Dorylaimia</taxon>
        <taxon>Mermithida</taxon>
        <taxon>Mermithoidea</taxon>
        <taxon>Mermithidae</taxon>
        <taxon>Romanomermis</taxon>
    </lineage>
</organism>
<name>A0A915KTF3_ROMCU</name>
<feature type="compositionally biased region" description="Low complexity" evidence="1">
    <location>
        <begin position="81"/>
        <end position="92"/>
    </location>
</feature>
<protein>
    <submittedName>
        <fullName evidence="3">Uncharacterized protein</fullName>
    </submittedName>
</protein>
<feature type="region of interest" description="Disordered" evidence="1">
    <location>
        <begin position="50"/>
        <end position="147"/>
    </location>
</feature>
<feature type="compositionally biased region" description="Acidic residues" evidence="1">
    <location>
        <begin position="50"/>
        <end position="61"/>
    </location>
</feature>
<dbReference type="WBParaSite" id="nRc.2.0.1.t40893-RA">
    <property type="protein sequence ID" value="nRc.2.0.1.t40893-RA"/>
    <property type="gene ID" value="nRc.2.0.1.g40893"/>
</dbReference>
<dbReference type="AlphaFoldDB" id="A0A915KTF3"/>
<feature type="compositionally biased region" description="Basic and acidic residues" evidence="1">
    <location>
        <begin position="62"/>
        <end position="80"/>
    </location>
</feature>
<evidence type="ECO:0000313" key="3">
    <source>
        <dbReference type="WBParaSite" id="nRc.2.0.1.t40893-RA"/>
    </source>
</evidence>
<feature type="region of interest" description="Disordered" evidence="1">
    <location>
        <begin position="1"/>
        <end position="23"/>
    </location>
</feature>
<keyword evidence="2" id="KW-1185">Reference proteome</keyword>
<feature type="compositionally biased region" description="Basic residues" evidence="1">
    <location>
        <begin position="115"/>
        <end position="126"/>
    </location>
</feature>
<sequence>MDAEGAKKKEEDHTAGTPIHTVVETPQELAARLAGENEEIQILALTWDTEEISPIESSDDDVLTRDCDKSDSNDSDEPKLKNSCKNSNSGSKNIRRTVFLRVPDGGYPNSDNCRRTIRSVVSKRKVQGMEESGYSGGDVDRKRIRRL</sequence>
<evidence type="ECO:0000313" key="2">
    <source>
        <dbReference type="Proteomes" id="UP000887565"/>
    </source>
</evidence>
<proteinExistence type="predicted"/>
<feature type="compositionally biased region" description="Basic and acidic residues" evidence="1">
    <location>
        <begin position="1"/>
        <end position="14"/>
    </location>
</feature>
<reference evidence="3" key="1">
    <citation type="submission" date="2022-11" db="UniProtKB">
        <authorList>
            <consortium name="WormBaseParasite"/>
        </authorList>
    </citation>
    <scope>IDENTIFICATION</scope>
</reference>
<dbReference type="Proteomes" id="UP000887565">
    <property type="component" value="Unplaced"/>
</dbReference>
<accession>A0A915KTF3</accession>